<sequence>MAASTAPWTEVWQFYEVIIVSNCQPVDPERDFLFLRRHRRSNWTCNAVPEEDLIIADQSSTKIRRGRSLRGEPGAARGLRPSGSPKAHRSRAQAATSPGERRPTD</sequence>
<organism evidence="2 3">
    <name type="scientific">Liparis tanakae</name>
    <name type="common">Tanaka's snailfish</name>
    <dbReference type="NCBI Taxonomy" id="230148"/>
    <lineage>
        <taxon>Eukaryota</taxon>
        <taxon>Metazoa</taxon>
        <taxon>Chordata</taxon>
        <taxon>Craniata</taxon>
        <taxon>Vertebrata</taxon>
        <taxon>Euteleostomi</taxon>
        <taxon>Actinopterygii</taxon>
        <taxon>Neopterygii</taxon>
        <taxon>Teleostei</taxon>
        <taxon>Neoteleostei</taxon>
        <taxon>Acanthomorphata</taxon>
        <taxon>Eupercaria</taxon>
        <taxon>Perciformes</taxon>
        <taxon>Cottioidei</taxon>
        <taxon>Cottales</taxon>
        <taxon>Liparidae</taxon>
        <taxon>Liparis</taxon>
    </lineage>
</organism>
<proteinExistence type="predicted"/>
<dbReference type="AlphaFoldDB" id="A0A4Z2EV59"/>
<feature type="region of interest" description="Disordered" evidence="1">
    <location>
        <begin position="63"/>
        <end position="105"/>
    </location>
</feature>
<accession>A0A4Z2EV59</accession>
<evidence type="ECO:0000313" key="3">
    <source>
        <dbReference type="Proteomes" id="UP000314294"/>
    </source>
</evidence>
<dbReference type="EMBL" id="SRLO01002502">
    <property type="protein sequence ID" value="TNN32777.1"/>
    <property type="molecule type" value="Genomic_DNA"/>
</dbReference>
<dbReference type="Proteomes" id="UP000314294">
    <property type="component" value="Unassembled WGS sequence"/>
</dbReference>
<gene>
    <name evidence="2" type="ORF">EYF80_057059</name>
</gene>
<name>A0A4Z2EV59_9TELE</name>
<evidence type="ECO:0000313" key="2">
    <source>
        <dbReference type="EMBL" id="TNN32777.1"/>
    </source>
</evidence>
<evidence type="ECO:0000256" key="1">
    <source>
        <dbReference type="SAM" id="MobiDB-lite"/>
    </source>
</evidence>
<keyword evidence="3" id="KW-1185">Reference proteome</keyword>
<reference evidence="2 3" key="1">
    <citation type="submission" date="2019-03" db="EMBL/GenBank/DDBJ databases">
        <title>First draft genome of Liparis tanakae, snailfish: a comprehensive survey of snailfish specific genes.</title>
        <authorList>
            <person name="Kim W."/>
            <person name="Song I."/>
            <person name="Jeong J.-H."/>
            <person name="Kim D."/>
            <person name="Kim S."/>
            <person name="Ryu S."/>
            <person name="Song J.Y."/>
            <person name="Lee S.K."/>
        </authorList>
    </citation>
    <scope>NUCLEOTIDE SEQUENCE [LARGE SCALE GENOMIC DNA]</scope>
    <source>
        <tissue evidence="2">Muscle</tissue>
    </source>
</reference>
<comment type="caution">
    <text evidence="2">The sequence shown here is derived from an EMBL/GenBank/DDBJ whole genome shotgun (WGS) entry which is preliminary data.</text>
</comment>
<protein>
    <submittedName>
        <fullName evidence="2">Uncharacterized protein</fullName>
    </submittedName>
</protein>